<keyword evidence="19" id="KW-1185">Reference proteome</keyword>
<feature type="binding site" evidence="15">
    <location>
        <position position="204"/>
    </location>
    <ligand>
        <name>ATP</name>
        <dbReference type="ChEBI" id="CHEBI:30616"/>
        <note>ligand shared between two neighboring subunits of the homotrimer</note>
    </ligand>
</feature>
<evidence type="ECO:0000256" key="15">
    <source>
        <dbReference type="PIRSR" id="PIRSR005713-1"/>
    </source>
</evidence>
<protein>
    <recommendedName>
        <fullName evidence="14">P2X purinoceptor</fullName>
    </recommendedName>
    <alternativeName>
        <fullName evidence="14">P2X purinoceptor 6</fullName>
    </alternativeName>
</protein>
<keyword evidence="8 14" id="KW-0472">Membrane</keyword>
<evidence type="ECO:0000256" key="14">
    <source>
        <dbReference type="PIRNR" id="PIRNR005713"/>
    </source>
</evidence>
<feature type="disulfide bond" evidence="16">
    <location>
        <begin position="136"/>
        <end position="163"/>
    </location>
</feature>
<evidence type="ECO:0000256" key="2">
    <source>
        <dbReference type="ARBA" id="ARBA00009848"/>
    </source>
</evidence>
<feature type="disulfide bond" evidence="16">
    <location>
        <begin position="279"/>
        <end position="288"/>
    </location>
</feature>
<comment type="similarity">
    <text evidence="2 14">Belongs to the P2X receptor family.</text>
</comment>
<dbReference type="Pfam" id="PF00864">
    <property type="entry name" value="P2X_receptor"/>
    <property type="match status" value="1"/>
</dbReference>
<dbReference type="FunFam" id="2.60.490.10:FF:000001">
    <property type="entry name" value="P2X purinoceptor"/>
    <property type="match status" value="1"/>
</dbReference>
<evidence type="ECO:0000256" key="6">
    <source>
        <dbReference type="ARBA" id="ARBA00022989"/>
    </source>
</evidence>
<dbReference type="AlphaFoldDB" id="A0AAW0HTI8"/>
<feature type="disulfide bond" evidence="16">
    <location>
        <begin position="235"/>
        <end position="245"/>
    </location>
</feature>
<dbReference type="PIRSF" id="PIRSF005713">
    <property type="entry name" value="P2X_purinoceptor"/>
    <property type="match status" value="1"/>
</dbReference>
<reference evidence="18 19" key="1">
    <citation type="journal article" date="2023" name="bioRxiv">
        <title>Conserved and derived expression patterns and positive selection on dental genes reveal complex evolutionary context of ever-growing rodent molars.</title>
        <authorList>
            <person name="Calamari Z.T."/>
            <person name="Song A."/>
            <person name="Cohen E."/>
            <person name="Akter M."/>
            <person name="Roy R.D."/>
            <person name="Hallikas O."/>
            <person name="Christensen M.M."/>
            <person name="Li P."/>
            <person name="Marangoni P."/>
            <person name="Jernvall J."/>
            <person name="Klein O.D."/>
        </authorList>
    </citation>
    <scope>NUCLEOTIDE SEQUENCE [LARGE SCALE GENOMIC DNA]</scope>
    <source>
        <strain evidence="18">V071</strain>
    </source>
</reference>
<keyword evidence="4" id="KW-1003">Cell membrane</keyword>
<dbReference type="PRINTS" id="PR01313">
    <property type="entry name" value="P2X6RECEPTOR"/>
</dbReference>
<dbReference type="InterPro" id="IPR027309">
    <property type="entry name" value="P2X_extracellular_dom_sf"/>
</dbReference>
<gene>
    <name evidence="18" type="ORF">U0070_023852</name>
</gene>
<dbReference type="InterPro" id="IPR059116">
    <property type="entry name" value="P2X_receptor"/>
</dbReference>
<evidence type="ECO:0000256" key="3">
    <source>
        <dbReference type="ARBA" id="ARBA00022448"/>
    </source>
</evidence>
<dbReference type="InterPro" id="IPR003049">
    <property type="entry name" value="P2X6_purnocptor"/>
</dbReference>
<dbReference type="GO" id="GO:0070588">
    <property type="term" value="P:calcium ion transmembrane transport"/>
    <property type="evidence" value="ECO:0007669"/>
    <property type="project" value="TreeGrafter"/>
</dbReference>
<keyword evidence="10" id="KW-0325">Glycoprotein</keyword>
<keyword evidence="12" id="KW-0407">Ion channel</keyword>
<dbReference type="GO" id="GO:0004931">
    <property type="term" value="F:extracellularly ATP-gated monoatomic cation channel activity"/>
    <property type="evidence" value="ECO:0007669"/>
    <property type="project" value="UniProtKB-UniRule"/>
</dbReference>
<dbReference type="GO" id="GO:0001614">
    <property type="term" value="F:purinergic nucleotide receptor activity"/>
    <property type="evidence" value="ECO:0007669"/>
    <property type="project" value="UniProtKB-UniRule"/>
</dbReference>
<keyword evidence="6" id="KW-1133">Transmembrane helix</keyword>
<feature type="glycosylation site" description="N-linked (GlcNAc...) asparagine" evidence="17">
    <location>
        <position position="202"/>
    </location>
</feature>
<evidence type="ECO:0000256" key="16">
    <source>
        <dbReference type="PIRSR" id="PIRSR005713-2"/>
    </source>
</evidence>
<organism evidence="18 19">
    <name type="scientific">Myodes glareolus</name>
    <name type="common">Bank vole</name>
    <name type="synonym">Clethrionomys glareolus</name>
    <dbReference type="NCBI Taxonomy" id="447135"/>
    <lineage>
        <taxon>Eukaryota</taxon>
        <taxon>Metazoa</taxon>
        <taxon>Chordata</taxon>
        <taxon>Craniata</taxon>
        <taxon>Vertebrata</taxon>
        <taxon>Euteleostomi</taxon>
        <taxon>Mammalia</taxon>
        <taxon>Eutheria</taxon>
        <taxon>Euarchontoglires</taxon>
        <taxon>Glires</taxon>
        <taxon>Rodentia</taxon>
        <taxon>Myomorpha</taxon>
        <taxon>Muroidea</taxon>
        <taxon>Cricetidae</taxon>
        <taxon>Arvicolinae</taxon>
        <taxon>Myodes</taxon>
    </lineage>
</organism>
<dbReference type="PANTHER" id="PTHR10125:SF21">
    <property type="entry name" value="P2X PURINOCEPTOR 6"/>
    <property type="match status" value="1"/>
</dbReference>
<keyword evidence="15" id="KW-0067">ATP-binding</keyword>
<evidence type="ECO:0000256" key="8">
    <source>
        <dbReference type="ARBA" id="ARBA00023136"/>
    </source>
</evidence>
<proteinExistence type="inferred from homology"/>
<keyword evidence="7 14" id="KW-0406">Ion transport</keyword>
<dbReference type="NCBIfam" id="TIGR00863">
    <property type="entry name" value="P2X"/>
    <property type="match status" value="1"/>
</dbReference>
<dbReference type="Proteomes" id="UP001488838">
    <property type="component" value="Unassembled WGS sequence"/>
</dbReference>
<feature type="disulfide bond" evidence="16">
    <location>
        <begin position="119"/>
        <end position="169"/>
    </location>
</feature>
<evidence type="ECO:0000256" key="4">
    <source>
        <dbReference type="ARBA" id="ARBA00022475"/>
    </source>
</evidence>
<dbReference type="GO" id="GO:0005524">
    <property type="term" value="F:ATP binding"/>
    <property type="evidence" value="ECO:0007669"/>
    <property type="project" value="UniProtKB-UniRule"/>
</dbReference>
<feature type="binding site" evidence="15">
    <location>
        <begin position="302"/>
        <end position="304"/>
    </location>
    <ligand>
        <name>ATP</name>
        <dbReference type="ChEBI" id="CHEBI:30616"/>
        <note>ligand shared between two neighboring subunits of the homotrimer</note>
    </ligand>
</feature>
<evidence type="ECO:0000256" key="1">
    <source>
        <dbReference type="ARBA" id="ARBA00004651"/>
    </source>
</evidence>
<evidence type="ECO:0000256" key="12">
    <source>
        <dbReference type="ARBA" id="ARBA00023303"/>
    </source>
</evidence>
<comment type="function">
    <text evidence="14">May act as a modulatory subunit rather than a functional channel.</text>
</comment>
<evidence type="ECO:0000256" key="13">
    <source>
        <dbReference type="ARBA" id="ARBA00036634"/>
    </source>
</evidence>
<comment type="catalytic activity">
    <reaction evidence="13">
        <text>Ca(2+)(in) = Ca(2+)(out)</text>
        <dbReference type="Rhea" id="RHEA:29671"/>
        <dbReference type="ChEBI" id="CHEBI:29108"/>
    </reaction>
</comment>
<keyword evidence="15" id="KW-0547">Nucleotide-binding</keyword>
<dbReference type="InterPro" id="IPR001429">
    <property type="entry name" value="P2X_purnocptor"/>
</dbReference>
<dbReference type="PANTHER" id="PTHR10125">
    <property type="entry name" value="P2X PURINOCEPTOR"/>
    <property type="match status" value="1"/>
</dbReference>
<feature type="binding site" evidence="15">
    <location>
        <begin position="70"/>
        <end position="72"/>
    </location>
    <ligand>
        <name>ATP</name>
        <dbReference type="ChEBI" id="CHEBI:30616"/>
        <note>ligand shared between two neighboring subunits of the homotrimer</note>
    </ligand>
</feature>
<dbReference type="EMBL" id="JBBHLL010000341">
    <property type="protein sequence ID" value="KAK7805441.1"/>
    <property type="molecule type" value="Genomic_DNA"/>
</dbReference>
<accession>A0AAW0HTI8</accession>
<dbReference type="GO" id="GO:0033198">
    <property type="term" value="P:response to ATP"/>
    <property type="evidence" value="ECO:0007669"/>
    <property type="project" value="InterPro"/>
</dbReference>
<dbReference type="GO" id="GO:0098794">
    <property type="term" value="C:postsynapse"/>
    <property type="evidence" value="ECO:0007669"/>
    <property type="project" value="GOC"/>
</dbReference>
<dbReference type="Gene3D" id="1.10.287.940">
    <property type="entry name" value="atp-gated p2x4 ion channel"/>
    <property type="match status" value="1"/>
</dbReference>
<evidence type="ECO:0000313" key="18">
    <source>
        <dbReference type="EMBL" id="KAK7805441.1"/>
    </source>
</evidence>
<evidence type="ECO:0000256" key="10">
    <source>
        <dbReference type="ARBA" id="ARBA00023180"/>
    </source>
</evidence>
<keyword evidence="5" id="KW-0812">Transmembrane</keyword>
<feature type="disulfide bond" evidence="16">
    <location>
        <begin position="130"/>
        <end position="153"/>
    </location>
</feature>
<dbReference type="Gene3D" id="2.60.490.10">
    <property type="entry name" value="atp-gated p2x4 ion channel domain"/>
    <property type="match status" value="1"/>
</dbReference>
<dbReference type="GO" id="GO:0005886">
    <property type="term" value="C:plasma membrane"/>
    <property type="evidence" value="ECO:0007669"/>
    <property type="project" value="UniProtKB-SubCell"/>
</dbReference>
<keyword evidence="11 14" id="KW-1071">Ligand-gated ion channel</keyword>
<feature type="binding site" evidence="15">
    <location>
        <position position="322"/>
    </location>
    <ligand>
        <name>ATP</name>
        <dbReference type="ChEBI" id="CHEBI:30616"/>
        <note>ligand shared between two neighboring subunits of the homotrimer</note>
    </ligand>
</feature>
<evidence type="ECO:0000256" key="9">
    <source>
        <dbReference type="ARBA" id="ARBA00023157"/>
    </source>
</evidence>
<evidence type="ECO:0000256" key="17">
    <source>
        <dbReference type="PIRSR" id="PIRSR005713-3"/>
    </source>
</evidence>
<evidence type="ECO:0000256" key="5">
    <source>
        <dbReference type="ARBA" id="ARBA00022692"/>
    </source>
</evidence>
<keyword evidence="3 14" id="KW-0813">Transport</keyword>
<name>A0AAW0HTI8_MYOGA</name>
<keyword evidence="9 16" id="KW-1015">Disulfide bond</keyword>
<sequence length="447" mass="50038">MASAAAAALMGWGLLDYKTEKYVMTRNCRVGVSQRLLQLGVVAYVIGWALLAKKGYQEWDLDPQISVITKLKGVSVAQIKELENRLWDVADFVKPSQGENVFFLVTNFLVTPAQVQGRCPEHPSVPLANCWDDKDCPEGETGTYSHGIKTGQCVVFNGTHRTCEIWSWCPVESGAVPRPQDKHTDASVSSILRKPLLVQAKNFTLFIKNTVTFSKFNFSKTNALDTWDSTYFKHCRYDPHSSPYCPVFRIGDLVAMAGGDFEDLALLGGAAAVRIHWDCNLDTRGSDCRPQYSFQLQERGYNFRTANHWWEASGVEARSLLKLYGIRFDILVTGKAGKFALIPTAITLGTGAAWLGMVSLNRRFILAAVTASQGLLAPTEPAYYILSRVRAWLEGDELRNLEHDGSCLFQVTFLCDLLLLYVDREARFYWRTKYEEAKAPKATINTA</sequence>
<evidence type="ECO:0000256" key="7">
    <source>
        <dbReference type="ARBA" id="ARBA00023065"/>
    </source>
</evidence>
<evidence type="ECO:0000256" key="11">
    <source>
        <dbReference type="ARBA" id="ARBA00023286"/>
    </source>
</evidence>
<dbReference type="PRINTS" id="PR01307">
    <property type="entry name" value="P2XRECEPTOR"/>
</dbReference>
<evidence type="ECO:0000313" key="19">
    <source>
        <dbReference type="Proteomes" id="UP001488838"/>
    </source>
</evidence>
<comment type="subcellular location">
    <subcellularLocation>
        <location evidence="1">Cell membrane</location>
        <topology evidence="1">Multi-pass membrane protein</topology>
    </subcellularLocation>
</comment>
<comment type="caution">
    <text evidence="18">The sequence shown here is derived from an EMBL/GenBank/DDBJ whole genome shotgun (WGS) entry which is preliminary data.</text>
</comment>